<protein>
    <submittedName>
        <fullName evidence="6">ATP-binding cassette domain-containing protein</fullName>
    </submittedName>
</protein>
<dbReference type="InterPro" id="IPR003593">
    <property type="entry name" value="AAA+_ATPase"/>
</dbReference>
<feature type="domain" description="ABC transporter" evidence="5">
    <location>
        <begin position="45"/>
        <end position="279"/>
    </location>
</feature>
<keyword evidence="3" id="KW-0547">Nucleotide-binding</keyword>
<evidence type="ECO:0000313" key="6">
    <source>
        <dbReference type="EMBL" id="RUL87164.1"/>
    </source>
</evidence>
<dbReference type="SMART" id="SM00382">
    <property type="entry name" value="AAA"/>
    <property type="match status" value="1"/>
</dbReference>
<evidence type="ECO:0000256" key="2">
    <source>
        <dbReference type="ARBA" id="ARBA00022448"/>
    </source>
</evidence>
<dbReference type="InterPro" id="IPR015860">
    <property type="entry name" value="ABC_transpr_TagH-like"/>
</dbReference>
<reference evidence="6 7" key="2">
    <citation type="submission" date="2019-01" db="EMBL/GenBank/DDBJ databases">
        <title>Tautonia sociabilis, a novel thermotolerant planctomycete of Isosphaeraceae family, isolated from a 4000 m deep subterranean habitat.</title>
        <authorList>
            <person name="Kovaleva O.L."/>
            <person name="Elcheninov A.G."/>
            <person name="Van Heerden E."/>
            <person name="Toshchakov S.V."/>
            <person name="Novikov A."/>
            <person name="Bonch-Osmolovskaya E.A."/>
            <person name="Kublanov I.V."/>
        </authorList>
    </citation>
    <scope>NUCLEOTIDE SEQUENCE [LARGE SCALE GENOMIC DNA]</scope>
    <source>
        <strain evidence="6 7">GM2012</strain>
    </source>
</reference>
<dbReference type="InterPro" id="IPR003439">
    <property type="entry name" value="ABC_transporter-like_ATP-bd"/>
</dbReference>
<dbReference type="Pfam" id="PF00005">
    <property type="entry name" value="ABC_tran"/>
    <property type="match status" value="1"/>
</dbReference>
<dbReference type="OrthoDB" id="9778870at2"/>
<evidence type="ECO:0000256" key="3">
    <source>
        <dbReference type="ARBA" id="ARBA00022741"/>
    </source>
</evidence>
<dbReference type="GO" id="GO:0016020">
    <property type="term" value="C:membrane"/>
    <property type="evidence" value="ECO:0007669"/>
    <property type="project" value="InterPro"/>
</dbReference>
<dbReference type="EMBL" id="RYZH01000025">
    <property type="protein sequence ID" value="RUL87164.1"/>
    <property type="molecule type" value="Genomic_DNA"/>
</dbReference>
<accession>A0A432MIG9</accession>
<comment type="similarity">
    <text evidence="1">Belongs to the ABC transporter superfamily.</text>
</comment>
<evidence type="ECO:0000259" key="5">
    <source>
        <dbReference type="PROSITE" id="PS50893"/>
    </source>
</evidence>
<dbReference type="Proteomes" id="UP000280296">
    <property type="component" value="Unassembled WGS sequence"/>
</dbReference>
<proteinExistence type="inferred from homology"/>
<evidence type="ECO:0000256" key="1">
    <source>
        <dbReference type="ARBA" id="ARBA00005417"/>
    </source>
</evidence>
<dbReference type="Gene3D" id="2.70.50.60">
    <property type="entry name" value="abc- transporter (atp binding component) like domain"/>
    <property type="match status" value="1"/>
</dbReference>
<dbReference type="PANTHER" id="PTHR46743">
    <property type="entry name" value="TEICHOIC ACIDS EXPORT ATP-BINDING PROTEIN TAGH"/>
    <property type="match status" value="1"/>
</dbReference>
<dbReference type="PROSITE" id="PS00211">
    <property type="entry name" value="ABC_TRANSPORTER_1"/>
    <property type="match status" value="1"/>
</dbReference>
<dbReference type="InterPro" id="IPR027417">
    <property type="entry name" value="P-loop_NTPase"/>
</dbReference>
<evidence type="ECO:0000256" key="4">
    <source>
        <dbReference type="ARBA" id="ARBA00022840"/>
    </source>
</evidence>
<gene>
    <name evidence="6" type="ORF">TsocGM_13885</name>
</gene>
<dbReference type="GO" id="GO:0016887">
    <property type="term" value="F:ATP hydrolysis activity"/>
    <property type="evidence" value="ECO:0007669"/>
    <property type="project" value="InterPro"/>
</dbReference>
<dbReference type="AlphaFoldDB" id="A0A432MIG9"/>
<sequence length="446" mass="49520">MADPAILVENLSKVYRIGSAEERHETLSGAALGLLSAPLRNLHRLRSLDASRSLRRPNRPTPNEHSDDLLWALRDVSFQVHRGEVLGVIGRNGAGKSTLLKILSRVASPSAGRVTMFGRVSSLLEVGTGFHPELTGRENVYLNGTILGMRKAEIDRKFDQIVDFSGVSRFLDTPVKRYSSGMKVRLAFAVAAHLEPEILIVDEVLAVGDYEFQRRCLGKMEDVARGGEGRTVLFVSHNMGMMRSLCNRAICLRQGELVFEGAVADCIEYYENANGASQDVGIVRFEEEETKSINILEVKLINSTGRCCTSIDQFEPLDARITYRVRRPVSGRNLSIALSYKGERVFVSFDTDMNPERLSSRTPGDYEDVVALPTKLLKAGLFSITVTTGTVNGHNVTDMQRFENCLRFEIRETADSTLKSYSPTRPGCIAVRLPWRSGCSVEKRTV</sequence>
<keyword evidence="2" id="KW-0813">Transport</keyword>
<reference evidence="6 7" key="1">
    <citation type="submission" date="2018-12" db="EMBL/GenBank/DDBJ databases">
        <authorList>
            <person name="Toschakov S.V."/>
        </authorList>
    </citation>
    <scope>NUCLEOTIDE SEQUENCE [LARGE SCALE GENOMIC DNA]</scope>
    <source>
        <strain evidence="6 7">GM2012</strain>
    </source>
</reference>
<dbReference type="GO" id="GO:0005524">
    <property type="term" value="F:ATP binding"/>
    <property type="evidence" value="ECO:0007669"/>
    <property type="project" value="UniProtKB-KW"/>
</dbReference>
<keyword evidence="4 6" id="KW-0067">ATP-binding</keyword>
<dbReference type="CDD" id="cd03220">
    <property type="entry name" value="ABC_KpsT_Wzt"/>
    <property type="match status" value="1"/>
</dbReference>
<evidence type="ECO:0000313" key="7">
    <source>
        <dbReference type="Proteomes" id="UP000280296"/>
    </source>
</evidence>
<dbReference type="PANTHER" id="PTHR46743:SF2">
    <property type="entry name" value="TEICHOIC ACIDS EXPORT ATP-BINDING PROTEIN TAGH"/>
    <property type="match status" value="1"/>
</dbReference>
<dbReference type="PROSITE" id="PS50893">
    <property type="entry name" value="ABC_TRANSPORTER_2"/>
    <property type="match status" value="1"/>
</dbReference>
<dbReference type="GO" id="GO:0140359">
    <property type="term" value="F:ABC-type transporter activity"/>
    <property type="evidence" value="ECO:0007669"/>
    <property type="project" value="InterPro"/>
</dbReference>
<dbReference type="RefSeq" id="WP_126726070.1">
    <property type="nucleotide sequence ID" value="NZ_RYZH01000025.1"/>
</dbReference>
<dbReference type="InterPro" id="IPR050683">
    <property type="entry name" value="Bact_Polysacc_Export_ATP-bd"/>
</dbReference>
<dbReference type="InterPro" id="IPR017871">
    <property type="entry name" value="ABC_transporter-like_CS"/>
</dbReference>
<name>A0A432MIG9_9BACT</name>
<dbReference type="Gene3D" id="3.40.50.300">
    <property type="entry name" value="P-loop containing nucleotide triphosphate hydrolases"/>
    <property type="match status" value="1"/>
</dbReference>
<keyword evidence="7" id="KW-1185">Reference proteome</keyword>
<organism evidence="6 7">
    <name type="scientific">Tautonia sociabilis</name>
    <dbReference type="NCBI Taxonomy" id="2080755"/>
    <lineage>
        <taxon>Bacteria</taxon>
        <taxon>Pseudomonadati</taxon>
        <taxon>Planctomycetota</taxon>
        <taxon>Planctomycetia</taxon>
        <taxon>Isosphaerales</taxon>
        <taxon>Isosphaeraceae</taxon>
        <taxon>Tautonia</taxon>
    </lineage>
</organism>
<comment type="caution">
    <text evidence="6">The sequence shown here is derived from an EMBL/GenBank/DDBJ whole genome shotgun (WGS) entry which is preliminary data.</text>
</comment>
<dbReference type="SUPFAM" id="SSF52540">
    <property type="entry name" value="P-loop containing nucleoside triphosphate hydrolases"/>
    <property type="match status" value="1"/>
</dbReference>